<organism evidence="5 6">
    <name type="scientific">Denitrobacterium detoxificans</name>
    <dbReference type="NCBI Taxonomy" id="79604"/>
    <lineage>
        <taxon>Bacteria</taxon>
        <taxon>Bacillati</taxon>
        <taxon>Actinomycetota</taxon>
        <taxon>Coriobacteriia</taxon>
        <taxon>Eggerthellales</taxon>
        <taxon>Eggerthellaceae</taxon>
        <taxon>Denitrobacterium</taxon>
    </lineage>
</organism>
<evidence type="ECO:0000313" key="5">
    <source>
        <dbReference type="EMBL" id="SEO77729.1"/>
    </source>
</evidence>
<keyword evidence="2" id="KW-0547">Nucleotide-binding</keyword>
<dbReference type="AlphaFoldDB" id="A0A172RYQ3"/>
<dbReference type="FunFam" id="3.40.50.300:FF:000134">
    <property type="entry name" value="Iron-enterobactin ABC transporter ATP-binding protein"/>
    <property type="match status" value="1"/>
</dbReference>
<evidence type="ECO:0000256" key="1">
    <source>
        <dbReference type="ARBA" id="ARBA00022448"/>
    </source>
</evidence>
<dbReference type="OrthoDB" id="5296765at2"/>
<dbReference type="InterPro" id="IPR003439">
    <property type="entry name" value="ABC_transporter-like_ATP-bd"/>
</dbReference>
<dbReference type="STRING" id="79604.AAY81_06030"/>
<dbReference type="EMBL" id="FOEC01000006">
    <property type="protein sequence ID" value="SEO77729.1"/>
    <property type="molecule type" value="Genomic_DNA"/>
</dbReference>
<keyword evidence="3 5" id="KW-0067">ATP-binding</keyword>
<dbReference type="SUPFAM" id="SSF52540">
    <property type="entry name" value="P-loop containing nucleoside triphosphate hydrolases"/>
    <property type="match status" value="1"/>
</dbReference>
<evidence type="ECO:0000256" key="3">
    <source>
        <dbReference type="ARBA" id="ARBA00022840"/>
    </source>
</evidence>
<keyword evidence="1" id="KW-0813">Transport</keyword>
<reference evidence="6" key="1">
    <citation type="submission" date="2016-10" db="EMBL/GenBank/DDBJ databases">
        <authorList>
            <person name="Varghese N."/>
        </authorList>
    </citation>
    <scope>NUCLEOTIDE SEQUENCE [LARGE SCALE GENOMIC DNA]</scope>
    <source>
        <strain evidence="6">DSM 21843</strain>
    </source>
</reference>
<evidence type="ECO:0000313" key="6">
    <source>
        <dbReference type="Proteomes" id="UP000182975"/>
    </source>
</evidence>
<dbReference type="Gene3D" id="3.40.50.300">
    <property type="entry name" value="P-loop containing nucleotide triphosphate hydrolases"/>
    <property type="match status" value="1"/>
</dbReference>
<dbReference type="InterPro" id="IPR003593">
    <property type="entry name" value="AAA+_ATPase"/>
</dbReference>
<dbReference type="PANTHER" id="PTHR42734">
    <property type="entry name" value="METAL TRANSPORT SYSTEM ATP-BINDING PROTEIN TM_0124-RELATED"/>
    <property type="match status" value="1"/>
</dbReference>
<gene>
    <name evidence="5" type="ORF">SAMN02910314_01178</name>
</gene>
<dbReference type="Proteomes" id="UP000182975">
    <property type="component" value="Unassembled WGS sequence"/>
</dbReference>
<dbReference type="KEGG" id="ddt:AAY81_06030"/>
<dbReference type="InterPro" id="IPR017871">
    <property type="entry name" value="ABC_transporter-like_CS"/>
</dbReference>
<dbReference type="InterPro" id="IPR027417">
    <property type="entry name" value="P-loop_NTPase"/>
</dbReference>
<evidence type="ECO:0000259" key="4">
    <source>
        <dbReference type="PROSITE" id="PS50893"/>
    </source>
</evidence>
<dbReference type="PROSITE" id="PS00211">
    <property type="entry name" value="ABC_TRANSPORTER_1"/>
    <property type="match status" value="1"/>
</dbReference>
<dbReference type="RefSeq" id="WP_066662662.1">
    <property type="nucleotide sequence ID" value="NZ_CP011402.1"/>
</dbReference>
<accession>A0A172RYQ3</accession>
<feature type="domain" description="ABC transporter" evidence="4">
    <location>
        <begin position="3"/>
        <end position="239"/>
    </location>
</feature>
<sequence length="261" mass="28593">MNLEVDDIAFGYESSRKVLEHTSLSYESPEVLCILGANGTGKSTLLQCIIGALEISAGSITVDRVPVVHYSARDFARKVAYLPQTHTPSFAYKVIDVVAMGRTSRIGYLSSPSDKDVAFAYEQLDYLGVGHLAEKPYTDISGGERQLVMIASALTQEPELMILDEPTAHLDFGNAYRFIELVKKLRDRNMGVLMTTHFPDHALMLGSKTAILSGGRIVAEGLAHEVVTEENMRELYGIEVHVEHIGNRTICLPGPLGNDAK</sequence>
<dbReference type="PANTHER" id="PTHR42734:SF19">
    <property type="entry name" value="IRON COMPOUNDS ABC TRANSPORTER, ATP-BINDING PROTEIN"/>
    <property type="match status" value="1"/>
</dbReference>
<evidence type="ECO:0000256" key="2">
    <source>
        <dbReference type="ARBA" id="ARBA00022741"/>
    </source>
</evidence>
<protein>
    <submittedName>
        <fullName evidence="5">Iron complex transport system ATP-binding protein</fullName>
    </submittedName>
</protein>
<dbReference type="SMART" id="SM00382">
    <property type="entry name" value="AAA"/>
    <property type="match status" value="1"/>
</dbReference>
<dbReference type="PROSITE" id="PS50893">
    <property type="entry name" value="ABC_TRANSPORTER_2"/>
    <property type="match status" value="1"/>
</dbReference>
<dbReference type="GO" id="GO:0005524">
    <property type="term" value="F:ATP binding"/>
    <property type="evidence" value="ECO:0007669"/>
    <property type="project" value="UniProtKB-KW"/>
</dbReference>
<dbReference type="CDD" id="cd03214">
    <property type="entry name" value="ABC_Iron-Siderophores_B12_Hemin"/>
    <property type="match status" value="1"/>
</dbReference>
<proteinExistence type="predicted"/>
<dbReference type="Pfam" id="PF00005">
    <property type="entry name" value="ABC_tran"/>
    <property type="match status" value="1"/>
</dbReference>
<dbReference type="PATRIC" id="fig|79604.3.peg.1219"/>
<dbReference type="GO" id="GO:0016887">
    <property type="term" value="F:ATP hydrolysis activity"/>
    <property type="evidence" value="ECO:0007669"/>
    <property type="project" value="InterPro"/>
</dbReference>
<name>A0A172RYQ3_9ACTN</name>
<dbReference type="InterPro" id="IPR050153">
    <property type="entry name" value="Metal_Ion_Import_ABC"/>
</dbReference>
<keyword evidence="6" id="KW-1185">Reference proteome</keyword>